<accession>A0A6V7H4M8</accession>
<sequence length="310" mass="35573">MDYETVSLQFGLIPKNRRPIFHLSPLVQQFLFPSSYQQLITSTTLNWLPRSHYDSSREIVIGGFEIEESEDDSYNNQAEKSERKRPLYVCRVLHSTVWVAGTQRGDEQRCTVTIHKTVQSYDKYELLENIDNAARVNWEYWDKYKNTPFGAVATEKEKMFVARHAAETDKNTSSPRYTHYIGTLTASDIQGSISYVRDDGTEGTAKKGDVLVETEPIYYDLTRVKLNWPKKRVIKRTPIILGKTTFANKGPEAANMAQAFTYQYKYSMYWGQGHAILKGLNTSITLTNGTALPKIMWGTKETNNRTDVYS</sequence>
<proteinExistence type="predicted"/>
<comment type="caution">
    <text evidence="1">The sequence shown here is derived from an EMBL/GenBank/DDBJ whole genome shotgun (WGS) entry which is preliminary data.</text>
</comment>
<gene>
    <name evidence="1" type="ORF">MHI_LOCUS456149</name>
</gene>
<keyword evidence="2" id="KW-1185">Reference proteome</keyword>
<dbReference type="EMBL" id="CAJDYZ010007363">
    <property type="protein sequence ID" value="CAD1474230.1"/>
    <property type="molecule type" value="Genomic_DNA"/>
</dbReference>
<name>A0A6V7H4M8_9HYME</name>
<evidence type="ECO:0000313" key="2">
    <source>
        <dbReference type="Proteomes" id="UP000752696"/>
    </source>
</evidence>
<dbReference type="OrthoDB" id="428159at2759"/>
<protein>
    <submittedName>
        <fullName evidence="1">Uncharacterized protein</fullName>
    </submittedName>
</protein>
<reference evidence="1" key="1">
    <citation type="submission" date="2020-07" db="EMBL/GenBank/DDBJ databases">
        <authorList>
            <person name="Nazaruddin N."/>
        </authorList>
    </citation>
    <scope>NUCLEOTIDE SEQUENCE</scope>
</reference>
<dbReference type="Proteomes" id="UP000752696">
    <property type="component" value="Unassembled WGS sequence"/>
</dbReference>
<organism evidence="1 2">
    <name type="scientific">Heterotrigona itama</name>
    <dbReference type="NCBI Taxonomy" id="395501"/>
    <lineage>
        <taxon>Eukaryota</taxon>
        <taxon>Metazoa</taxon>
        <taxon>Ecdysozoa</taxon>
        <taxon>Arthropoda</taxon>
        <taxon>Hexapoda</taxon>
        <taxon>Insecta</taxon>
        <taxon>Pterygota</taxon>
        <taxon>Neoptera</taxon>
        <taxon>Endopterygota</taxon>
        <taxon>Hymenoptera</taxon>
        <taxon>Apocrita</taxon>
        <taxon>Aculeata</taxon>
        <taxon>Apoidea</taxon>
        <taxon>Anthophila</taxon>
        <taxon>Apidae</taxon>
        <taxon>Heterotrigona</taxon>
    </lineage>
</organism>
<evidence type="ECO:0000313" key="1">
    <source>
        <dbReference type="EMBL" id="CAD1474230.1"/>
    </source>
</evidence>
<dbReference type="AlphaFoldDB" id="A0A6V7H4M8"/>